<organism evidence="2 6">
    <name type="scientific">Didymodactylos carnosus</name>
    <dbReference type="NCBI Taxonomy" id="1234261"/>
    <lineage>
        <taxon>Eukaryota</taxon>
        <taxon>Metazoa</taxon>
        <taxon>Spiralia</taxon>
        <taxon>Gnathifera</taxon>
        <taxon>Rotifera</taxon>
        <taxon>Eurotatoria</taxon>
        <taxon>Bdelloidea</taxon>
        <taxon>Philodinida</taxon>
        <taxon>Philodinidae</taxon>
        <taxon>Didymodactylos</taxon>
    </lineage>
</organism>
<name>A0A814PXA7_9BILA</name>
<accession>A0A814PXA7</accession>
<dbReference type="Proteomes" id="UP000677228">
    <property type="component" value="Unassembled WGS sequence"/>
</dbReference>
<dbReference type="EMBL" id="CAJNOK010017073">
    <property type="protein sequence ID" value="CAF1257105.1"/>
    <property type="molecule type" value="Genomic_DNA"/>
</dbReference>
<dbReference type="EMBL" id="CAJOBA010038626">
    <property type="protein sequence ID" value="CAF4064010.1"/>
    <property type="molecule type" value="Genomic_DNA"/>
</dbReference>
<dbReference type="Proteomes" id="UP000682733">
    <property type="component" value="Unassembled WGS sequence"/>
</dbReference>
<protein>
    <submittedName>
        <fullName evidence="2">Uncharacterized protein</fullName>
    </submittedName>
</protein>
<dbReference type="EMBL" id="CAJOBC010005797">
    <property type="protein sequence ID" value="CAF3876102.1"/>
    <property type="molecule type" value="Genomic_DNA"/>
</dbReference>
<evidence type="ECO:0000313" key="4">
    <source>
        <dbReference type="EMBL" id="CAF3876102.1"/>
    </source>
</evidence>
<keyword evidence="1" id="KW-0732">Signal</keyword>
<evidence type="ECO:0000313" key="5">
    <source>
        <dbReference type="EMBL" id="CAF4064010.1"/>
    </source>
</evidence>
<evidence type="ECO:0000313" key="2">
    <source>
        <dbReference type="EMBL" id="CAF1111863.1"/>
    </source>
</evidence>
<dbReference type="Proteomes" id="UP000663829">
    <property type="component" value="Unassembled WGS sequence"/>
</dbReference>
<dbReference type="OrthoDB" id="10019138at2759"/>
<proteinExistence type="predicted"/>
<sequence length="524" mass="60941">MLPRFLQCLTLLVVIVKISHEQTPSQLTLVEQRLLRTSQQISLQIFADLPDPETYINFYLTANFPHKINVTGDITSIIREWKPELLKLDPTGPYYFSNVTNASLPHEHYNLLYYLNATETNTTLVRPFVNVMPQSYRYGLHLLSIFNCQEYLAKSNFESIDLIIGPGPLAELPLGKMSDYGRLYCSLHGWPHFLMIDQTKNPNVEYNEDTLLSEHDLSSVEFGRTTVAPGTCLFIPSDWMTGIRLNNSISFVITLKTISSNNESLTCTPTTTNLTLNNVNFTVKDSFNISKIALLVYFYQYLQAPFLEKRYTVDEFYSHARNDKNLTKLVLQWTPELEKLIEHDLFKELDINNDSYFDIKDYYAIKQPMLDDIHRNINEILEKLRLNVVEQYKELNASLSKVREQMSSQNVMEDIMKINMEQLIEKLPQDVKDKLLEQNIDIKQFLNSLLNKQNDDTTIAGRRKRRKENEGKQRHLVDESTILFDDTEFDIDNVDLDEEEEITAEPDIIDEQINVTLHKEKTEL</sequence>
<keyword evidence="6" id="KW-1185">Reference proteome</keyword>
<reference evidence="2" key="1">
    <citation type="submission" date="2021-02" db="EMBL/GenBank/DDBJ databases">
        <authorList>
            <person name="Nowell W R."/>
        </authorList>
    </citation>
    <scope>NUCLEOTIDE SEQUENCE</scope>
</reference>
<feature type="chain" id="PRO_5036225569" evidence="1">
    <location>
        <begin position="22"/>
        <end position="524"/>
    </location>
</feature>
<evidence type="ECO:0000256" key="1">
    <source>
        <dbReference type="SAM" id="SignalP"/>
    </source>
</evidence>
<dbReference type="Proteomes" id="UP000681722">
    <property type="component" value="Unassembled WGS sequence"/>
</dbReference>
<dbReference type="EMBL" id="CAJNOQ010005798">
    <property type="protein sequence ID" value="CAF1111863.1"/>
    <property type="molecule type" value="Genomic_DNA"/>
</dbReference>
<evidence type="ECO:0000313" key="3">
    <source>
        <dbReference type="EMBL" id="CAF1257105.1"/>
    </source>
</evidence>
<feature type="signal peptide" evidence="1">
    <location>
        <begin position="1"/>
        <end position="21"/>
    </location>
</feature>
<evidence type="ECO:0000313" key="6">
    <source>
        <dbReference type="Proteomes" id="UP000663829"/>
    </source>
</evidence>
<comment type="caution">
    <text evidence="2">The sequence shown here is derived from an EMBL/GenBank/DDBJ whole genome shotgun (WGS) entry which is preliminary data.</text>
</comment>
<gene>
    <name evidence="2" type="ORF">GPM918_LOCUS19271</name>
    <name evidence="3" type="ORF">OVA965_LOCUS26549</name>
    <name evidence="4" type="ORF">SRO942_LOCUS19265</name>
    <name evidence="5" type="ORF">TMI583_LOCUS27289</name>
</gene>
<dbReference type="AlphaFoldDB" id="A0A814PXA7"/>